<dbReference type="Proteomes" id="UP001150907">
    <property type="component" value="Unassembled WGS sequence"/>
</dbReference>
<feature type="domain" description="RED-like N-terminal" evidence="4">
    <location>
        <begin position="31"/>
        <end position="174"/>
    </location>
</feature>
<comment type="subcellular location">
    <subcellularLocation>
        <location evidence="1">Nucleus</location>
    </subcellularLocation>
</comment>
<feature type="compositionally biased region" description="Basic and acidic residues" evidence="3">
    <location>
        <begin position="34"/>
        <end position="49"/>
    </location>
</feature>
<dbReference type="GO" id="GO:0005634">
    <property type="term" value="C:nucleus"/>
    <property type="evidence" value="ECO:0007669"/>
    <property type="project" value="UniProtKB-SubCell"/>
</dbReference>
<dbReference type="InterPro" id="IPR012916">
    <property type="entry name" value="RED_N"/>
</dbReference>
<feature type="compositionally biased region" description="Basic and acidic residues" evidence="3">
    <location>
        <begin position="282"/>
        <end position="294"/>
    </location>
</feature>
<dbReference type="PANTHER" id="PTHR12765">
    <property type="entry name" value="RED PROTEIN IK FACTOR CYTOKINE IK"/>
    <property type="match status" value="1"/>
</dbReference>
<keyword evidence="2" id="KW-0539">Nucleus</keyword>
<dbReference type="EMBL" id="JANBQF010000169">
    <property type="protein sequence ID" value="KAJ2004201.1"/>
    <property type="molecule type" value="Genomic_DNA"/>
</dbReference>
<dbReference type="OrthoDB" id="3366823at2759"/>
<feature type="region of interest" description="Disordered" evidence="3">
    <location>
        <begin position="1"/>
        <end position="49"/>
    </location>
</feature>
<evidence type="ECO:0000256" key="2">
    <source>
        <dbReference type="ARBA" id="ARBA00023242"/>
    </source>
</evidence>
<proteinExistence type="predicted"/>
<evidence type="ECO:0000256" key="1">
    <source>
        <dbReference type="ARBA" id="ARBA00004123"/>
    </source>
</evidence>
<gene>
    <name evidence="5" type="ORF">H4R26_002650</name>
</gene>
<reference evidence="5" key="1">
    <citation type="submission" date="2022-07" db="EMBL/GenBank/DDBJ databases">
        <title>Phylogenomic reconstructions and comparative analyses of Kickxellomycotina fungi.</title>
        <authorList>
            <person name="Reynolds N.K."/>
            <person name="Stajich J.E."/>
            <person name="Barry K."/>
            <person name="Grigoriev I.V."/>
            <person name="Crous P."/>
            <person name="Smith M.E."/>
        </authorList>
    </citation>
    <scope>NUCLEOTIDE SEQUENCE</scope>
    <source>
        <strain evidence="5">IMI 214461</strain>
    </source>
</reference>
<name>A0A9W8EJY4_9FUNG</name>
<accession>A0A9W8EJY4</accession>
<dbReference type="Pfam" id="PF07808">
    <property type="entry name" value="RED_N"/>
    <property type="match status" value="1"/>
</dbReference>
<organism evidence="5 6">
    <name type="scientific">Coemansia thaxteri</name>
    <dbReference type="NCBI Taxonomy" id="2663907"/>
    <lineage>
        <taxon>Eukaryota</taxon>
        <taxon>Fungi</taxon>
        <taxon>Fungi incertae sedis</taxon>
        <taxon>Zoopagomycota</taxon>
        <taxon>Kickxellomycotina</taxon>
        <taxon>Kickxellomycetes</taxon>
        <taxon>Kickxellales</taxon>
        <taxon>Kickxellaceae</taxon>
        <taxon>Coemansia</taxon>
    </lineage>
</organism>
<protein>
    <recommendedName>
        <fullName evidence="4">RED-like N-terminal domain-containing protein</fullName>
    </recommendedName>
</protein>
<comment type="caution">
    <text evidence="5">The sequence shown here is derived from an EMBL/GenBank/DDBJ whole genome shotgun (WGS) entry which is preliminary data.</text>
</comment>
<evidence type="ECO:0000313" key="5">
    <source>
        <dbReference type="EMBL" id="KAJ2004201.1"/>
    </source>
</evidence>
<evidence type="ECO:0000313" key="6">
    <source>
        <dbReference type="Proteomes" id="UP001150907"/>
    </source>
</evidence>
<keyword evidence="6" id="KW-1185">Reference proteome</keyword>
<evidence type="ECO:0000256" key="3">
    <source>
        <dbReference type="SAM" id="MobiDB-lite"/>
    </source>
</evidence>
<evidence type="ECO:0000259" key="4">
    <source>
        <dbReference type="Pfam" id="PF07808"/>
    </source>
</evidence>
<dbReference type="InterPro" id="IPR039896">
    <property type="entry name" value="Red-like"/>
</dbReference>
<sequence>MAMGQHGRGAKRRPRQRREAAGVGGGAGEPAATYRDRAAERRQGERGEYGESELLLRHLSSEGMSAYEQSKFLGGDVAHTHLVKGLDFLLLRKVREEGSASDAGRWDAEIERLGATGASSDYPAEDEDWGAATEAGRRLAAAVRRIRQARRDVQSGGAAAASDLFAPGRMFFEITYGSGGGSVRAVARVRSLDEVQAAAGQRGLLPPAAVGAASDRVVLAKVAAAIASSRRRRAAVQQYVAAEPSRHLPPSPPRLSEPDRDDEDDIFADAGVDYLAAVHAEPAPRHVDEIRSESGDEGVTAPYPESDSEGVTAPYPESDNEQVTAPYPESDNEQATAPYPESDNEQ</sequence>
<dbReference type="AlphaFoldDB" id="A0A9W8EJY4"/>
<feature type="region of interest" description="Disordered" evidence="3">
    <location>
        <begin position="237"/>
        <end position="346"/>
    </location>
</feature>